<dbReference type="InterPro" id="IPR025110">
    <property type="entry name" value="AMP-bd_C"/>
</dbReference>
<dbReference type="InterPro" id="IPR042099">
    <property type="entry name" value="ANL_N_sf"/>
</dbReference>
<dbReference type="Proteomes" id="UP001612741">
    <property type="component" value="Unassembled WGS sequence"/>
</dbReference>
<evidence type="ECO:0000313" key="6">
    <source>
        <dbReference type="Proteomes" id="UP001612741"/>
    </source>
</evidence>
<keyword evidence="6" id="KW-1185">Reference proteome</keyword>
<evidence type="ECO:0000313" key="5">
    <source>
        <dbReference type="EMBL" id="MFI6501255.1"/>
    </source>
</evidence>
<name>A0ABW7YZA7_9ACTN</name>
<dbReference type="Pfam" id="PF00501">
    <property type="entry name" value="AMP-binding"/>
    <property type="match status" value="1"/>
</dbReference>
<dbReference type="Pfam" id="PF13193">
    <property type="entry name" value="AMP-binding_C"/>
    <property type="match status" value="1"/>
</dbReference>
<comment type="similarity">
    <text evidence="1">Belongs to the ATP-dependent AMP-binding enzyme family.</text>
</comment>
<accession>A0ABW7YZA7</accession>
<evidence type="ECO:0000256" key="1">
    <source>
        <dbReference type="ARBA" id="ARBA00006432"/>
    </source>
</evidence>
<dbReference type="RefSeq" id="WP_397085648.1">
    <property type="nucleotide sequence ID" value="NZ_JBITGY010000007.1"/>
</dbReference>
<evidence type="ECO:0000259" key="4">
    <source>
        <dbReference type="Pfam" id="PF13193"/>
    </source>
</evidence>
<reference evidence="5 6" key="1">
    <citation type="submission" date="2024-10" db="EMBL/GenBank/DDBJ databases">
        <title>The Natural Products Discovery Center: Release of the First 8490 Sequenced Strains for Exploring Actinobacteria Biosynthetic Diversity.</title>
        <authorList>
            <person name="Kalkreuter E."/>
            <person name="Kautsar S.A."/>
            <person name="Yang D."/>
            <person name="Bader C.D."/>
            <person name="Teijaro C.N."/>
            <person name="Fluegel L."/>
            <person name="Davis C.M."/>
            <person name="Simpson J.R."/>
            <person name="Lauterbach L."/>
            <person name="Steele A.D."/>
            <person name="Gui C."/>
            <person name="Meng S."/>
            <person name="Li G."/>
            <person name="Viehrig K."/>
            <person name="Ye F."/>
            <person name="Su P."/>
            <person name="Kiefer A.F."/>
            <person name="Nichols A."/>
            <person name="Cepeda A.J."/>
            <person name="Yan W."/>
            <person name="Fan B."/>
            <person name="Jiang Y."/>
            <person name="Adhikari A."/>
            <person name="Zheng C.-J."/>
            <person name="Schuster L."/>
            <person name="Cowan T.M."/>
            <person name="Smanski M.J."/>
            <person name="Chevrette M.G."/>
            <person name="De Carvalho L.P.S."/>
            <person name="Shen B."/>
        </authorList>
    </citation>
    <scope>NUCLEOTIDE SEQUENCE [LARGE SCALE GENOMIC DNA]</scope>
    <source>
        <strain evidence="5 6">NPDC050545</strain>
    </source>
</reference>
<dbReference type="PANTHER" id="PTHR43201">
    <property type="entry name" value="ACYL-COA SYNTHETASE"/>
    <property type="match status" value="1"/>
</dbReference>
<dbReference type="EMBL" id="JBITGY010000007">
    <property type="protein sequence ID" value="MFI6501255.1"/>
    <property type="molecule type" value="Genomic_DNA"/>
</dbReference>
<dbReference type="SUPFAM" id="SSF56801">
    <property type="entry name" value="Acetyl-CoA synthetase-like"/>
    <property type="match status" value="1"/>
</dbReference>
<evidence type="ECO:0000256" key="2">
    <source>
        <dbReference type="ARBA" id="ARBA00022598"/>
    </source>
</evidence>
<feature type="domain" description="AMP-binding enzyme C-terminal" evidence="4">
    <location>
        <begin position="311"/>
        <end position="382"/>
    </location>
</feature>
<gene>
    <name evidence="5" type="ORF">ACIBG2_28025</name>
</gene>
<comment type="caution">
    <text evidence="5">The sequence shown here is derived from an EMBL/GenBank/DDBJ whole genome shotgun (WGS) entry which is preliminary data.</text>
</comment>
<proteinExistence type="inferred from homology"/>
<protein>
    <submittedName>
        <fullName evidence="5">AMP-binding protein</fullName>
    </submittedName>
</protein>
<dbReference type="Gene3D" id="3.40.50.12780">
    <property type="entry name" value="N-terminal domain of ligase-like"/>
    <property type="match status" value="1"/>
</dbReference>
<keyword evidence="2" id="KW-0436">Ligase</keyword>
<organism evidence="5 6">
    <name type="scientific">Nonomuraea typhae</name>
    <dbReference type="NCBI Taxonomy" id="2603600"/>
    <lineage>
        <taxon>Bacteria</taxon>
        <taxon>Bacillati</taxon>
        <taxon>Actinomycetota</taxon>
        <taxon>Actinomycetes</taxon>
        <taxon>Streptosporangiales</taxon>
        <taxon>Streptosporangiaceae</taxon>
        <taxon>Nonomuraea</taxon>
    </lineage>
</organism>
<sequence length="399" mass="41600">MTVADLVLEHAARAPERLALIGPDEEVTYGELARRITSRHAPPVITARDPVLALTLALAADLAGNVPLICDPAAARLVTPEWTLSGPGWASFTSGSTGRPRAVLRSRESWRESFPHLNALAGMSEDDVVLVPGSLVSSLYGFAAVHALGIGATAIVPGRWSLEHLGRASVVHLVPHQLPQVLPKPPPLRVAVVGGAALEPALRAQAEGLRVVSYYGATELSFVAADPDGRGLRAFPGTEIEVREGVVWVRSPWVAKGYLGPAAGPLRRDAAGWASVGDLAGPYAPGGVLRVRGRGDGAIQTGGATVVPEDVEAVLRRVPGVLDAVVVGSPHPELGAVVTAVVEGDGVRRAALEAAARDGLDPVQRPRRWYAAGSLPRNATGKPARALVAEGLTGFRRLV</sequence>
<feature type="domain" description="AMP-dependent synthetase/ligase" evidence="3">
    <location>
        <begin position="92"/>
        <end position="259"/>
    </location>
</feature>
<dbReference type="PANTHER" id="PTHR43201:SF5">
    <property type="entry name" value="MEDIUM-CHAIN ACYL-COA LIGASE ACSF2, MITOCHONDRIAL"/>
    <property type="match status" value="1"/>
</dbReference>
<dbReference type="InterPro" id="IPR045851">
    <property type="entry name" value="AMP-bd_C_sf"/>
</dbReference>
<dbReference type="Gene3D" id="3.30.300.30">
    <property type="match status" value="1"/>
</dbReference>
<evidence type="ECO:0000259" key="3">
    <source>
        <dbReference type="Pfam" id="PF00501"/>
    </source>
</evidence>
<dbReference type="InterPro" id="IPR000873">
    <property type="entry name" value="AMP-dep_synth/lig_dom"/>
</dbReference>